<dbReference type="RefSeq" id="WP_166322672.1">
    <property type="nucleotide sequence ID" value="NZ_CP049934.1"/>
</dbReference>
<organism evidence="1 2">
    <name type="scientific">Leucobacter insecticola</name>
    <dbReference type="NCBI Taxonomy" id="2714934"/>
    <lineage>
        <taxon>Bacteria</taxon>
        <taxon>Bacillati</taxon>
        <taxon>Actinomycetota</taxon>
        <taxon>Actinomycetes</taxon>
        <taxon>Micrococcales</taxon>
        <taxon>Microbacteriaceae</taxon>
        <taxon>Leucobacter</taxon>
    </lineage>
</organism>
<name>A0A6G8FIB8_9MICO</name>
<dbReference type="PANTHER" id="PTHR37807:SF3">
    <property type="entry name" value="OS07G0160300 PROTEIN"/>
    <property type="match status" value="1"/>
</dbReference>
<dbReference type="InterPro" id="IPR027417">
    <property type="entry name" value="P-loop_NTPase"/>
</dbReference>
<dbReference type="Proteomes" id="UP000501387">
    <property type="component" value="Chromosome"/>
</dbReference>
<keyword evidence="2" id="KW-1185">Reference proteome</keyword>
<protein>
    <recommendedName>
        <fullName evidence="3">Adenylyl-sulfate kinase</fullName>
    </recommendedName>
</protein>
<proteinExistence type="predicted"/>
<dbReference type="AlphaFoldDB" id="A0A6G8FIB8"/>
<sequence length="175" mass="18762">MPRPLLIILGGLPAVGKSTVASMLNETGRFSYVRIDSIEQALRTSGEMGPRGVEAAGYIVGYAVASDLLNGGNNVLVECVNPIEITRAAWRKVAETSGAALLEVELYCGDPHTHRQRAESRIVDIPGLRLPDWQAIKAREYEAWNTADLHIDTSTTSPPDAASLILAAAQKSAQP</sequence>
<evidence type="ECO:0008006" key="3">
    <source>
        <dbReference type="Google" id="ProtNLM"/>
    </source>
</evidence>
<dbReference type="KEGG" id="lins:G7067_05805"/>
<evidence type="ECO:0000313" key="2">
    <source>
        <dbReference type="Proteomes" id="UP000501387"/>
    </source>
</evidence>
<reference evidence="1 2" key="1">
    <citation type="submission" date="2020-03" db="EMBL/GenBank/DDBJ databases">
        <title>Leucobacter sp. nov., isolated from beetles.</title>
        <authorList>
            <person name="Hyun D.-W."/>
            <person name="Bae J.-W."/>
        </authorList>
    </citation>
    <scope>NUCLEOTIDE SEQUENCE [LARGE SCALE GENOMIC DNA]</scope>
    <source>
        <strain evidence="1 2">HDW9B</strain>
    </source>
</reference>
<dbReference type="Gene3D" id="3.40.50.300">
    <property type="entry name" value="P-loop containing nucleotide triphosphate hydrolases"/>
    <property type="match status" value="1"/>
</dbReference>
<gene>
    <name evidence="1" type="ORF">G7067_05805</name>
</gene>
<dbReference type="SUPFAM" id="SSF52540">
    <property type="entry name" value="P-loop containing nucleoside triphosphate hydrolases"/>
    <property type="match status" value="1"/>
</dbReference>
<dbReference type="PANTHER" id="PTHR37807">
    <property type="entry name" value="OS07G0160300 PROTEIN"/>
    <property type="match status" value="1"/>
</dbReference>
<dbReference type="Pfam" id="PF13671">
    <property type="entry name" value="AAA_33"/>
    <property type="match status" value="1"/>
</dbReference>
<evidence type="ECO:0000313" key="1">
    <source>
        <dbReference type="EMBL" id="QIM16043.1"/>
    </source>
</evidence>
<dbReference type="EMBL" id="CP049934">
    <property type="protein sequence ID" value="QIM16043.1"/>
    <property type="molecule type" value="Genomic_DNA"/>
</dbReference>
<accession>A0A6G8FIB8</accession>